<keyword evidence="2" id="KW-1185">Reference proteome</keyword>
<evidence type="ECO:0000313" key="2">
    <source>
        <dbReference type="Proteomes" id="UP000270296"/>
    </source>
</evidence>
<gene>
    <name evidence="1" type="ORF">SBAD_LOCUS4429</name>
</gene>
<protein>
    <submittedName>
        <fullName evidence="1 3">Uncharacterized protein</fullName>
    </submittedName>
</protein>
<reference evidence="1 2" key="2">
    <citation type="submission" date="2018-11" db="EMBL/GenBank/DDBJ databases">
        <authorList>
            <consortium name="Pathogen Informatics"/>
        </authorList>
    </citation>
    <scope>NUCLEOTIDE SEQUENCE [LARGE SCALE GENOMIC DNA]</scope>
</reference>
<accession>A0A183ILD3</accession>
<dbReference type="WBParaSite" id="SBAD_0000462001-mRNA-1">
    <property type="protein sequence ID" value="SBAD_0000462001-mRNA-1"/>
    <property type="gene ID" value="SBAD_0000462001"/>
</dbReference>
<organism evidence="3">
    <name type="scientific">Soboliphyme baturini</name>
    <dbReference type="NCBI Taxonomy" id="241478"/>
    <lineage>
        <taxon>Eukaryota</taxon>
        <taxon>Metazoa</taxon>
        <taxon>Ecdysozoa</taxon>
        <taxon>Nematoda</taxon>
        <taxon>Enoplea</taxon>
        <taxon>Dorylaimia</taxon>
        <taxon>Dioctophymatida</taxon>
        <taxon>Dioctophymatoidea</taxon>
        <taxon>Soboliphymatidae</taxon>
        <taxon>Soboliphyme</taxon>
    </lineage>
</organism>
<reference evidence="3" key="1">
    <citation type="submission" date="2016-06" db="UniProtKB">
        <authorList>
            <consortium name="WormBaseParasite"/>
        </authorList>
    </citation>
    <scope>IDENTIFICATION</scope>
</reference>
<evidence type="ECO:0000313" key="1">
    <source>
        <dbReference type="EMBL" id="VDP04332.1"/>
    </source>
</evidence>
<dbReference type="AlphaFoldDB" id="A0A183ILD3"/>
<sequence>MGPREARARRSAQSGAPITQCREVEICTCHTVRQRNGLIADELRLETDETADCEGTVVHGRHDSCSPSSAVKRTVRHLSGISNRNLEIRLIN</sequence>
<evidence type="ECO:0000313" key="3">
    <source>
        <dbReference type="WBParaSite" id="SBAD_0000462001-mRNA-1"/>
    </source>
</evidence>
<dbReference type="Proteomes" id="UP000270296">
    <property type="component" value="Unassembled WGS sequence"/>
</dbReference>
<dbReference type="EMBL" id="UZAM01008313">
    <property type="protein sequence ID" value="VDP04332.1"/>
    <property type="molecule type" value="Genomic_DNA"/>
</dbReference>
<proteinExistence type="predicted"/>
<name>A0A183ILD3_9BILA</name>